<evidence type="ECO:0000313" key="2">
    <source>
        <dbReference type="Proteomes" id="UP001153269"/>
    </source>
</evidence>
<name>A0A9N7YSL5_PLEPL</name>
<evidence type="ECO:0000313" key="1">
    <source>
        <dbReference type="EMBL" id="CAB1436016.1"/>
    </source>
</evidence>
<reference evidence="1" key="1">
    <citation type="submission" date="2020-03" db="EMBL/GenBank/DDBJ databases">
        <authorList>
            <person name="Weist P."/>
        </authorList>
    </citation>
    <scope>NUCLEOTIDE SEQUENCE</scope>
</reference>
<proteinExistence type="predicted"/>
<sequence length="180" mass="19872">METCCEESPDEAAGRLTATGSAGGAIQDGGHWIPSVLLNGCAGRLGALEKKQYTTKTAQRNTNRGREWRMFTLQPFRDELMAEREQRLMEMMFNQHRPEEVGETFGHISPRACFPTNCSGRGKGLWLSAILCTHTFGSGRTGGNGVSIGSSRRLLRQTLFLERLLFFGRSVKESAETQAA</sequence>
<comment type="caution">
    <text evidence="1">The sequence shown here is derived from an EMBL/GenBank/DDBJ whole genome shotgun (WGS) entry which is preliminary data.</text>
</comment>
<dbReference type="Proteomes" id="UP001153269">
    <property type="component" value="Unassembled WGS sequence"/>
</dbReference>
<accession>A0A9N7YSL5</accession>
<feature type="non-terminal residue" evidence="1">
    <location>
        <position position="1"/>
    </location>
</feature>
<dbReference type="AlphaFoldDB" id="A0A9N7YSL5"/>
<gene>
    <name evidence="1" type="ORF">PLEPLA_LOCUS24030</name>
</gene>
<protein>
    <submittedName>
        <fullName evidence="1">Uncharacterized protein</fullName>
    </submittedName>
</protein>
<organism evidence="1 2">
    <name type="scientific">Pleuronectes platessa</name>
    <name type="common">European plaice</name>
    <dbReference type="NCBI Taxonomy" id="8262"/>
    <lineage>
        <taxon>Eukaryota</taxon>
        <taxon>Metazoa</taxon>
        <taxon>Chordata</taxon>
        <taxon>Craniata</taxon>
        <taxon>Vertebrata</taxon>
        <taxon>Euteleostomi</taxon>
        <taxon>Actinopterygii</taxon>
        <taxon>Neopterygii</taxon>
        <taxon>Teleostei</taxon>
        <taxon>Neoteleostei</taxon>
        <taxon>Acanthomorphata</taxon>
        <taxon>Carangaria</taxon>
        <taxon>Pleuronectiformes</taxon>
        <taxon>Pleuronectoidei</taxon>
        <taxon>Pleuronectidae</taxon>
        <taxon>Pleuronectes</taxon>
    </lineage>
</organism>
<keyword evidence="2" id="KW-1185">Reference proteome</keyword>
<dbReference type="EMBL" id="CADEAL010001845">
    <property type="protein sequence ID" value="CAB1436016.1"/>
    <property type="molecule type" value="Genomic_DNA"/>
</dbReference>